<gene>
    <name evidence="1" type="ORF">G8C61_004604</name>
</gene>
<reference evidence="1" key="1">
    <citation type="journal article" date="2018" name="Genome Biol.">
        <title>SKESA: strategic k-mer extension for scrupulous assemblies.</title>
        <authorList>
            <person name="Souvorov A."/>
            <person name="Agarwala R."/>
            <person name="Lipman D.J."/>
        </authorList>
    </citation>
    <scope>NUCLEOTIDE SEQUENCE</scope>
    <source>
        <strain evidence="1">1911M54411</strain>
    </source>
</reference>
<sequence length="43" mass="4869">MNKPNFGNKCFIINVSDLLYGKELPINVKSSVKYHQIVSTVKT</sequence>
<dbReference type="AlphaFoldDB" id="A0A746GE77"/>
<protein>
    <submittedName>
        <fullName evidence="1">RepB plasmid partitioning protein</fullName>
    </submittedName>
</protein>
<dbReference type="EMBL" id="DAAVAS010000095">
    <property type="protein sequence ID" value="HAF3659237.1"/>
    <property type="molecule type" value="Genomic_DNA"/>
</dbReference>
<reference evidence="1" key="2">
    <citation type="submission" date="2020-02" db="EMBL/GenBank/DDBJ databases">
        <authorList>
            <consortium name="NCBI Pathogen Detection Project"/>
        </authorList>
    </citation>
    <scope>NUCLEOTIDE SEQUENCE</scope>
    <source>
        <strain evidence="1">1911M54411</strain>
    </source>
</reference>
<evidence type="ECO:0000313" key="1">
    <source>
        <dbReference type="EMBL" id="HAF3659237.1"/>
    </source>
</evidence>
<organism evidence="1">
    <name type="scientific">Salmonella enterica</name>
    <name type="common">Salmonella choleraesuis</name>
    <dbReference type="NCBI Taxonomy" id="28901"/>
    <lineage>
        <taxon>Bacteria</taxon>
        <taxon>Pseudomonadati</taxon>
        <taxon>Pseudomonadota</taxon>
        <taxon>Gammaproteobacteria</taxon>
        <taxon>Enterobacterales</taxon>
        <taxon>Enterobacteriaceae</taxon>
        <taxon>Salmonella</taxon>
    </lineage>
</organism>
<accession>A0A746GE77</accession>
<comment type="caution">
    <text evidence="1">The sequence shown here is derived from an EMBL/GenBank/DDBJ whole genome shotgun (WGS) entry which is preliminary data.</text>
</comment>
<name>A0A746GE77_SALER</name>
<proteinExistence type="predicted"/>
<feature type="non-terminal residue" evidence="1">
    <location>
        <position position="43"/>
    </location>
</feature>